<dbReference type="PROSITE" id="PS00564">
    <property type="entry name" value="ARGININOSUCCIN_SYN_1"/>
    <property type="match status" value="1"/>
</dbReference>
<dbReference type="SUPFAM" id="SSF69864">
    <property type="entry name" value="Argininosuccinate synthetase, C-terminal domain"/>
    <property type="match status" value="1"/>
</dbReference>
<evidence type="ECO:0000256" key="7">
    <source>
        <dbReference type="ARBA" id="ARBA00022840"/>
    </source>
</evidence>
<keyword evidence="4 8" id="KW-0436">Ligase</keyword>
<feature type="binding site" evidence="8">
    <location>
        <position position="87"/>
    </location>
    <ligand>
        <name>L-citrulline</name>
        <dbReference type="ChEBI" id="CHEBI:57743"/>
    </ligand>
</feature>
<feature type="binding site" evidence="8">
    <location>
        <position position="119"/>
    </location>
    <ligand>
        <name>L-aspartate</name>
        <dbReference type="ChEBI" id="CHEBI:29991"/>
    </ligand>
</feature>
<dbReference type="InterPro" id="IPR001518">
    <property type="entry name" value="Arginosuc_synth"/>
</dbReference>
<dbReference type="EMBL" id="JAGGLI010000010">
    <property type="protein sequence ID" value="MBP2027331.1"/>
    <property type="molecule type" value="Genomic_DNA"/>
</dbReference>
<dbReference type="InterPro" id="IPR023434">
    <property type="entry name" value="Arginosuc_synth_type_1_subfam"/>
</dbReference>
<dbReference type="CDD" id="cd01999">
    <property type="entry name" value="ASS"/>
    <property type="match status" value="1"/>
</dbReference>
<feature type="binding site" evidence="8">
    <location>
        <position position="123"/>
    </location>
    <ligand>
        <name>L-citrulline</name>
        <dbReference type="ChEBI" id="CHEBI:57743"/>
    </ligand>
</feature>
<feature type="binding site" evidence="8">
    <location>
        <position position="127"/>
    </location>
    <ligand>
        <name>L-citrulline</name>
        <dbReference type="ChEBI" id="CHEBI:57743"/>
    </ligand>
</feature>
<feature type="binding site" evidence="8">
    <location>
        <position position="176"/>
    </location>
    <ligand>
        <name>L-citrulline</name>
        <dbReference type="ChEBI" id="CHEBI:57743"/>
    </ligand>
</feature>
<comment type="caution">
    <text evidence="11">The sequence shown here is derived from an EMBL/GenBank/DDBJ whole genome shotgun (WGS) entry which is preliminary data.</text>
</comment>
<feature type="domain" description="Arginosuccinate synthase C-terminal" evidence="10">
    <location>
        <begin position="175"/>
        <end position="393"/>
    </location>
</feature>
<dbReference type="GO" id="GO:0004055">
    <property type="term" value="F:argininosuccinate synthase activity"/>
    <property type="evidence" value="ECO:0007669"/>
    <property type="project" value="UniProtKB-EC"/>
</dbReference>
<evidence type="ECO:0000256" key="4">
    <source>
        <dbReference type="ARBA" id="ARBA00022598"/>
    </source>
</evidence>
<reference evidence="11 12" key="1">
    <citation type="submission" date="2021-03" db="EMBL/GenBank/DDBJ databases">
        <title>Genomic Encyclopedia of Type Strains, Phase IV (KMG-IV): sequencing the most valuable type-strain genomes for metagenomic binning, comparative biology and taxonomic classification.</title>
        <authorList>
            <person name="Goeker M."/>
        </authorList>
    </citation>
    <scope>NUCLEOTIDE SEQUENCE [LARGE SCALE GENOMIC DNA]</scope>
    <source>
        <strain evidence="11 12">DSM 27512</strain>
    </source>
</reference>
<sequence>MKKDKIVLAYSGGLDTSIIIPWLKENYDAEIIATCIDVGQDEDMEKVKSKAIASGATKVYVEYSTDEFVKDYVYKAIKANALYEGKYLLGTSLARPLMAKKLVEIAHKEGAAYICHGCTGKGNDQVRFEVGIAAFDPSIKVIAPWRIWDIKSREDAIDYAQEKGIKVPCTKEKIYSRDQNLLHISHEGGDLEDTNNEHKDDILYMMTKTLEKASNTSEYVEIEFQKGEAVSVNGEKMKPHEILTSLNAIGSNHGIGVLDMIENRLVGMKSRGVYETPGGSILIEAHKLLETLTLDRNTVHTKSMMSIEYSKLVYDGLWFSPLKEALDAFFDKTQEFVSGVVKVKLYKGNIMPSSIDSPYALYDQGISSFGESDLYNQKDAEGFINLFSLPTKIQTMMKKKNEINSLENQVSANNWVVRISENIQY</sequence>
<protein>
    <recommendedName>
        <fullName evidence="2 8">Argininosuccinate synthase</fullName>
        <ecNumber evidence="2 8">6.3.4.5</ecNumber>
    </recommendedName>
    <alternativeName>
        <fullName evidence="8">Citrulline--aspartate ligase</fullName>
    </alternativeName>
</protein>
<dbReference type="InterPro" id="IPR048268">
    <property type="entry name" value="Arginosuc_syn_C"/>
</dbReference>
<dbReference type="Proteomes" id="UP001314903">
    <property type="component" value="Unassembled WGS sequence"/>
</dbReference>
<accession>A0ABS4KJM7</accession>
<evidence type="ECO:0000259" key="9">
    <source>
        <dbReference type="Pfam" id="PF00764"/>
    </source>
</evidence>
<dbReference type="InterPro" id="IPR048267">
    <property type="entry name" value="Arginosuc_syn_N"/>
</dbReference>
<comment type="similarity">
    <text evidence="8">Belongs to the argininosuccinate synthase family. Type 1 subfamily.</text>
</comment>
<dbReference type="NCBIfam" id="TIGR00032">
    <property type="entry name" value="argG"/>
    <property type="match status" value="1"/>
</dbReference>
<dbReference type="Gene3D" id="1.20.5.470">
    <property type="entry name" value="Single helix bin"/>
    <property type="match status" value="1"/>
</dbReference>
<dbReference type="RefSeq" id="WP_209660332.1">
    <property type="nucleotide sequence ID" value="NZ_JAGGLI010000010.1"/>
</dbReference>
<proteinExistence type="inferred from homology"/>
<evidence type="ECO:0000256" key="1">
    <source>
        <dbReference type="ARBA" id="ARBA00004967"/>
    </source>
</evidence>
<dbReference type="SUPFAM" id="SSF52402">
    <property type="entry name" value="Adenine nucleotide alpha hydrolases-like"/>
    <property type="match status" value="1"/>
</dbReference>
<feature type="binding site" evidence="8">
    <location>
        <position position="117"/>
    </location>
    <ligand>
        <name>ATP</name>
        <dbReference type="ChEBI" id="CHEBI:30616"/>
    </ligand>
</feature>
<name>A0ABS4KJM7_9FIRM</name>
<feature type="binding site" evidence="8">
    <location>
        <position position="274"/>
    </location>
    <ligand>
        <name>L-citrulline</name>
        <dbReference type="ChEBI" id="CHEBI:57743"/>
    </ligand>
</feature>
<dbReference type="InterPro" id="IPR014729">
    <property type="entry name" value="Rossmann-like_a/b/a_fold"/>
</dbReference>
<evidence type="ECO:0000256" key="3">
    <source>
        <dbReference type="ARBA" id="ARBA00022571"/>
    </source>
</evidence>
<dbReference type="InterPro" id="IPR024074">
    <property type="entry name" value="AS_cat/multimer_dom_body"/>
</dbReference>
<feature type="binding site" evidence="8">
    <location>
        <position position="124"/>
    </location>
    <ligand>
        <name>L-aspartate</name>
        <dbReference type="ChEBI" id="CHEBI:29991"/>
    </ligand>
</feature>
<dbReference type="PANTHER" id="PTHR11587">
    <property type="entry name" value="ARGININOSUCCINATE SYNTHASE"/>
    <property type="match status" value="1"/>
</dbReference>
<feature type="domain" description="Arginosuccinate synthase-like N-terminal" evidence="9">
    <location>
        <begin position="5"/>
        <end position="165"/>
    </location>
</feature>
<comment type="caution">
    <text evidence="8">Lacks conserved residue(s) required for the propagation of feature annotation.</text>
</comment>
<keyword evidence="7 8" id="KW-0067">ATP-binding</keyword>
<evidence type="ECO:0000256" key="2">
    <source>
        <dbReference type="ARBA" id="ARBA00012286"/>
    </source>
</evidence>
<keyword evidence="8" id="KW-0963">Cytoplasm</keyword>
<keyword evidence="12" id="KW-1185">Reference proteome</keyword>
<evidence type="ECO:0000256" key="8">
    <source>
        <dbReference type="HAMAP-Rule" id="MF_00005"/>
    </source>
</evidence>
<evidence type="ECO:0000313" key="11">
    <source>
        <dbReference type="EMBL" id="MBP2027331.1"/>
    </source>
</evidence>
<comment type="catalytic activity">
    <reaction evidence="8">
        <text>L-citrulline + L-aspartate + ATP = 2-(N(omega)-L-arginino)succinate + AMP + diphosphate + H(+)</text>
        <dbReference type="Rhea" id="RHEA:10932"/>
        <dbReference type="ChEBI" id="CHEBI:15378"/>
        <dbReference type="ChEBI" id="CHEBI:29991"/>
        <dbReference type="ChEBI" id="CHEBI:30616"/>
        <dbReference type="ChEBI" id="CHEBI:33019"/>
        <dbReference type="ChEBI" id="CHEBI:57472"/>
        <dbReference type="ChEBI" id="CHEBI:57743"/>
        <dbReference type="ChEBI" id="CHEBI:456215"/>
        <dbReference type="EC" id="6.3.4.5"/>
    </reaction>
</comment>
<keyword evidence="6 8" id="KW-0547">Nucleotide-binding</keyword>
<comment type="subunit">
    <text evidence="8">Homotetramer.</text>
</comment>
<feature type="binding site" evidence="8">
    <location>
        <position position="123"/>
    </location>
    <ligand>
        <name>L-aspartate</name>
        <dbReference type="ChEBI" id="CHEBI:29991"/>
    </ligand>
</feature>
<dbReference type="PANTHER" id="PTHR11587:SF2">
    <property type="entry name" value="ARGININOSUCCINATE SYNTHASE"/>
    <property type="match status" value="1"/>
</dbReference>
<organism evidence="11 12">
    <name type="scientific">Acetoanaerobium pronyense</name>
    <dbReference type="NCBI Taxonomy" id="1482736"/>
    <lineage>
        <taxon>Bacteria</taxon>
        <taxon>Bacillati</taxon>
        <taxon>Bacillota</taxon>
        <taxon>Clostridia</taxon>
        <taxon>Peptostreptococcales</taxon>
        <taxon>Filifactoraceae</taxon>
        <taxon>Acetoanaerobium</taxon>
    </lineage>
</organism>
<dbReference type="Gene3D" id="3.40.50.620">
    <property type="entry name" value="HUPs"/>
    <property type="match status" value="1"/>
</dbReference>
<evidence type="ECO:0000313" key="12">
    <source>
        <dbReference type="Proteomes" id="UP001314903"/>
    </source>
</evidence>
<dbReference type="Pfam" id="PF00764">
    <property type="entry name" value="Arginosuc_synth"/>
    <property type="match status" value="1"/>
</dbReference>
<feature type="binding site" evidence="8">
    <location>
        <begin position="9"/>
        <end position="17"/>
    </location>
    <ligand>
        <name>ATP</name>
        <dbReference type="ChEBI" id="CHEBI:30616"/>
    </ligand>
</feature>
<evidence type="ECO:0000259" key="10">
    <source>
        <dbReference type="Pfam" id="PF20979"/>
    </source>
</evidence>
<feature type="binding site" evidence="8">
    <location>
        <position position="185"/>
    </location>
    <ligand>
        <name>L-citrulline</name>
        <dbReference type="ChEBI" id="CHEBI:57743"/>
    </ligand>
</feature>
<comment type="pathway">
    <text evidence="1 8">Amino-acid biosynthesis; L-arginine biosynthesis; L-arginine from L-ornithine and carbamoyl phosphate: step 2/3.</text>
</comment>
<dbReference type="EC" id="6.3.4.5" evidence="2 8"/>
<dbReference type="HAMAP" id="MF_00005">
    <property type="entry name" value="Arg_succ_synth_type1"/>
    <property type="match status" value="1"/>
</dbReference>
<gene>
    <name evidence="8" type="primary">argG</name>
    <name evidence="11" type="ORF">J2Z35_001125</name>
</gene>
<evidence type="ECO:0000256" key="5">
    <source>
        <dbReference type="ARBA" id="ARBA00022605"/>
    </source>
</evidence>
<feature type="binding site" evidence="8">
    <location>
        <position position="92"/>
    </location>
    <ligand>
        <name>L-citrulline</name>
        <dbReference type="ChEBI" id="CHEBI:57743"/>
    </ligand>
</feature>
<keyword evidence="3 8" id="KW-0055">Arginine biosynthesis</keyword>
<comment type="subcellular location">
    <subcellularLocation>
        <location evidence="8">Cytoplasm</location>
    </subcellularLocation>
</comment>
<dbReference type="InterPro" id="IPR018223">
    <property type="entry name" value="Arginosuc_synth_CS"/>
</dbReference>
<keyword evidence="5 8" id="KW-0028">Amino-acid biosynthesis</keyword>
<dbReference type="Pfam" id="PF20979">
    <property type="entry name" value="Arginosuc_syn_C"/>
    <property type="match status" value="1"/>
</dbReference>
<dbReference type="PROSITE" id="PS00565">
    <property type="entry name" value="ARGININOSUCCIN_SYN_2"/>
    <property type="match status" value="1"/>
</dbReference>
<dbReference type="Gene3D" id="3.90.1260.10">
    <property type="entry name" value="Argininosuccinate synthetase, chain A, domain 2"/>
    <property type="match status" value="1"/>
</dbReference>
<dbReference type="NCBIfam" id="NF001770">
    <property type="entry name" value="PRK00509.1"/>
    <property type="match status" value="1"/>
</dbReference>
<feature type="binding site" evidence="8">
    <location>
        <position position="262"/>
    </location>
    <ligand>
        <name>L-citrulline</name>
        <dbReference type="ChEBI" id="CHEBI:57743"/>
    </ligand>
</feature>
<evidence type="ECO:0000256" key="6">
    <source>
        <dbReference type="ARBA" id="ARBA00022741"/>
    </source>
</evidence>